<dbReference type="PANTHER" id="PTHR30181">
    <property type="entry name" value="MANNITOL PERMEASE IIC COMPONENT"/>
    <property type="match status" value="1"/>
</dbReference>
<dbReference type="GO" id="GO:0090563">
    <property type="term" value="F:protein-phosphocysteine-sugar phosphotransferase activity"/>
    <property type="evidence" value="ECO:0007669"/>
    <property type="project" value="TreeGrafter"/>
</dbReference>
<reference evidence="14" key="1">
    <citation type="submission" date="2016-02" db="EMBL/GenBank/DDBJ databases">
        <authorList>
            <person name="Rodrigo-Torres Lidia"/>
            <person name="Arahal R.David."/>
        </authorList>
    </citation>
    <scope>NUCLEOTIDE SEQUENCE [LARGE SCALE GENOMIC DNA]</scope>
    <source>
        <strain evidence="14">CECT 8713</strain>
    </source>
</reference>
<feature type="domain" description="PTS EIIA type-2" evidence="11">
    <location>
        <begin position="16"/>
        <end position="156"/>
    </location>
</feature>
<dbReference type="NCBIfam" id="NF008319">
    <property type="entry name" value="PRK11109.1"/>
    <property type="match status" value="1"/>
</dbReference>
<dbReference type="GO" id="GO:0016301">
    <property type="term" value="F:kinase activity"/>
    <property type="evidence" value="ECO:0007669"/>
    <property type="project" value="UniProtKB-KW"/>
</dbReference>
<accession>A0A128FHU3</accession>
<dbReference type="Gene3D" id="3.30.1340.10">
    <property type="entry name" value="HPr-like"/>
    <property type="match status" value="1"/>
</dbReference>
<comment type="subcellular location">
    <subcellularLocation>
        <location evidence="2">Cytoplasm</location>
    </subcellularLocation>
</comment>
<keyword evidence="5" id="KW-0963">Cytoplasm</keyword>
<dbReference type="Pfam" id="PF00359">
    <property type="entry name" value="PTS_EIIA_2"/>
    <property type="match status" value="1"/>
</dbReference>
<dbReference type="PROSITE" id="PS00369">
    <property type="entry name" value="PTS_HPR_HIS"/>
    <property type="match status" value="1"/>
</dbReference>
<sequence length="385" mass="40680">MNKELGSMKSKVSIMLELTEGDVQLGKNAATKQEAIEHIADDLVAKGLVVEGYSSGMLSRENQNSTYLGNGIAIPHGTTDTRDLVKQTGVQIHHFANGVNWGNGNTVYLAIGIAAKSDEHLGILKQLTHVLSAEGVEEKLKTATHAEQILSVLKGANQQVLLFDESTITLSFPATDLLSMSAVCAGKLKNANAVDQDYVSALLGQSPICLGQGLWINASSIGVKQTSIAFISSEQGFDVDGKAVKGLITVAANTDEHAEIMKNIGKLLFDGKVADVFGASPESVIKAFTDIRQGGLSQIFKIKNAHGLHARPGAMLVSIAKKFDSQIWVLNLDGDGKQVNAKSLMKVIALGVRQGHELEFTTDGVDAQVAIDAIGQAIEAGLGEG</sequence>
<evidence type="ECO:0000256" key="7">
    <source>
        <dbReference type="ARBA" id="ARBA00022597"/>
    </source>
</evidence>
<dbReference type="PROSITE" id="PS00372">
    <property type="entry name" value="PTS_EIIA_TYPE_2_HIS"/>
    <property type="match status" value="1"/>
</dbReference>
<keyword evidence="10" id="KW-0418">Kinase</keyword>
<dbReference type="InterPro" id="IPR002114">
    <property type="entry name" value="PTS_HPr_Ser_P_site"/>
</dbReference>
<name>A0A128FHU3_9GAMM</name>
<keyword evidence="4" id="KW-0813">Transport</keyword>
<feature type="domain" description="HPr" evidence="12">
    <location>
        <begin position="295"/>
        <end position="385"/>
    </location>
</feature>
<keyword evidence="9" id="KW-0598">Phosphotransferase system</keyword>
<evidence type="ECO:0000256" key="4">
    <source>
        <dbReference type="ARBA" id="ARBA00022448"/>
    </source>
</evidence>
<dbReference type="PROSITE" id="PS51350">
    <property type="entry name" value="PTS_HPR_DOM"/>
    <property type="match status" value="1"/>
</dbReference>
<dbReference type="Proteomes" id="UP000073601">
    <property type="component" value="Unassembled WGS sequence"/>
</dbReference>
<keyword evidence="6" id="KW-0597">Phosphoprotein</keyword>
<gene>
    <name evidence="13" type="primary">fruB</name>
    <name evidence="13" type="ORF">GMA8713_04163</name>
</gene>
<keyword evidence="14" id="KW-1185">Reference proteome</keyword>
<dbReference type="InterPro" id="IPR035895">
    <property type="entry name" value="HPr-like_sf"/>
</dbReference>
<dbReference type="GO" id="GO:0005737">
    <property type="term" value="C:cytoplasm"/>
    <property type="evidence" value="ECO:0007669"/>
    <property type="project" value="UniProtKB-SubCell"/>
</dbReference>
<dbReference type="Gene3D" id="3.40.930.10">
    <property type="entry name" value="Mannitol-specific EII, Chain A"/>
    <property type="match status" value="2"/>
</dbReference>
<evidence type="ECO:0000256" key="1">
    <source>
        <dbReference type="ARBA" id="ARBA00003136"/>
    </source>
</evidence>
<organism evidence="13 14">
    <name type="scientific">Grimontia marina</name>
    <dbReference type="NCBI Taxonomy" id="646534"/>
    <lineage>
        <taxon>Bacteria</taxon>
        <taxon>Pseudomonadati</taxon>
        <taxon>Pseudomonadota</taxon>
        <taxon>Gammaproteobacteria</taxon>
        <taxon>Vibrionales</taxon>
        <taxon>Vibrionaceae</taxon>
        <taxon>Grimontia</taxon>
    </lineage>
</organism>
<evidence type="ECO:0000313" key="13">
    <source>
        <dbReference type="EMBL" id="CZF86130.1"/>
    </source>
</evidence>
<dbReference type="GO" id="GO:0009401">
    <property type="term" value="P:phosphoenolpyruvate-dependent sugar phosphotransferase system"/>
    <property type="evidence" value="ECO:0007669"/>
    <property type="project" value="UniProtKB-KW"/>
</dbReference>
<dbReference type="InterPro" id="IPR002178">
    <property type="entry name" value="PTS_EIIA_type-2_dom"/>
</dbReference>
<evidence type="ECO:0000256" key="10">
    <source>
        <dbReference type="ARBA" id="ARBA00022777"/>
    </source>
</evidence>
<dbReference type="NCBIfam" id="TIGR01003">
    <property type="entry name" value="PTS_HPr_family"/>
    <property type="match status" value="1"/>
</dbReference>
<protein>
    <recommendedName>
        <fullName evidence="3">Multiphosphoryl transfer protein</fullName>
    </recommendedName>
</protein>
<keyword evidence="7" id="KW-0762">Sugar transport</keyword>
<dbReference type="CDD" id="cd00211">
    <property type="entry name" value="PTS_IIA_fru"/>
    <property type="match status" value="1"/>
</dbReference>
<dbReference type="PROSITE" id="PS51094">
    <property type="entry name" value="PTS_EIIA_TYPE_2"/>
    <property type="match status" value="1"/>
</dbReference>
<comment type="function">
    <text evidence="1">The phosphoenolpyruvate-dependent sugar phosphotransferase system (sugar PTS), a major carbohydrate active transport system, catalyzes the phosphorylation of incoming sugar substrates concomitantly with their translocation across the cell membrane. The enzyme II FruAB PTS system is involved in fructose transport.</text>
</comment>
<dbReference type="SUPFAM" id="SSF55594">
    <property type="entry name" value="HPr-like"/>
    <property type="match status" value="1"/>
</dbReference>
<dbReference type="InterPro" id="IPR016152">
    <property type="entry name" value="PTrfase/Anion_transptr"/>
</dbReference>
<dbReference type="InterPro" id="IPR050893">
    <property type="entry name" value="Sugar_PTS"/>
</dbReference>
<evidence type="ECO:0000313" key="14">
    <source>
        <dbReference type="Proteomes" id="UP000073601"/>
    </source>
</evidence>
<evidence type="ECO:0000256" key="2">
    <source>
        <dbReference type="ARBA" id="ARBA00004496"/>
    </source>
</evidence>
<proteinExistence type="predicted"/>
<evidence type="ECO:0000259" key="12">
    <source>
        <dbReference type="PROSITE" id="PS51350"/>
    </source>
</evidence>
<evidence type="ECO:0000256" key="3">
    <source>
        <dbReference type="ARBA" id="ARBA00015565"/>
    </source>
</evidence>
<dbReference type="AlphaFoldDB" id="A0A128FHU3"/>
<dbReference type="PROSITE" id="PS00589">
    <property type="entry name" value="PTS_HPR_SER"/>
    <property type="match status" value="1"/>
</dbReference>
<dbReference type="CDD" id="cd00367">
    <property type="entry name" value="PTS-HPr_like"/>
    <property type="match status" value="1"/>
</dbReference>
<dbReference type="GO" id="GO:0005886">
    <property type="term" value="C:plasma membrane"/>
    <property type="evidence" value="ECO:0007669"/>
    <property type="project" value="TreeGrafter"/>
</dbReference>
<evidence type="ECO:0000259" key="11">
    <source>
        <dbReference type="PROSITE" id="PS51094"/>
    </source>
</evidence>
<dbReference type="PANTHER" id="PTHR30181:SF3">
    <property type="entry name" value="MULTIPHOSPHORYL TRANSFER PROTEIN"/>
    <property type="match status" value="1"/>
</dbReference>
<dbReference type="InterPro" id="IPR001020">
    <property type="entry name" value="PTS_HPr_His_P_site"/>
</dbReference>
<dbReference type="InterPro" id="IPR000032">
    <property type="entry name" value="HPr-like"/>
</dbReference>
<dbReference type="SUPFAM" id="SSF55804">
    <property type="entry name" value="Phoshotransferase/anion transport protein"/>
    <property type="match status" value="2"/>
</dbReference>
<dbReference type="PRINTS" id="PR00107">
    <property type="entry name" value="PHOSPHOCPHPR"/>
</dbReference>
<evidence type="ECO:0000256" key="8">
    <source>
        <dbReference type="ARBA" id="ARBA00022679"/>
    </source>
</evidence>
<dbReference type="EMBL" id="FIZY01000053">
    <property type="protein sequence ID" value="CZF86130.1"/>
    <property type="molecule type" value="Genomic_DNA"/>
</dbReference>
<evidence type="ECO:0000256" key="5">
    <source>
        <dbReference type="ARBA" id="ARBA00022490"/>
    </source>
</evidence>
<evidence type="ECO:0000256" key="9">
    <source>
        <dbReference type="ARBA" id="ARBA00022683"/>
    </source>
</evidence>
<dbReference type="Pfam" id="PF00381">
    <property type="entry name" value="PTS-HPr"/>
    <property type="match status" value="1"/>
</dbReference>
<evidence type="ECO:0000256" key="6">
    <source>
        <dbReference type="ARBA" id="ARBA00022553"/>
    </source>
</evidence>
<keyword evidence="8" id="KW-0808">Transferase</keyword>